<dbReference type="InterPro" id="IPR008183">
    <property type="entry name" value="Aldose_1/G6P_1-epimerase"/>
</dbReference>
<keyword evidence="2" id="KW-1185">Reference proteome</keyword>
<dbReference type="PANTHER" id="PTHR11122">
    <property type="entry name" value="APOSPORY-ASSOCIATED PROTEIN C-RELATED"/>
    <property type="match status" value="1"/>
</dbReference>
<evidence type="ECO:0000313" key="2">
    <source>
        <dbReference type="Proteomes" id="UP000199473"/>
    </source>
</evidence>
<dbReference type="OrthoDB" id="9795355at2"/>
<reference evidence="1 2" key="1">
    <citation type="submission" date="2016-10" db="EMBL/GenBank/DDBJ databases">
        <authorList>
            <person name="de Groot N.N."/>
        </authorList>
    </citation>
    <scope>NUCLEOTIDE SEQUENCE [LARGE SCALE GENOMIC DNA]</scope>
    <source>
        <strain evidence="1 2">DSM 19981</strain>
    </source>
</reference>
<dbReference type="CDD" id="cd09024">
    <property type="entry name" value="Aldose_epim_lacX"/>
    <property type="match status" value="1"/>
</dbReference>
<dbReference type="EMBL" id="FOSQ01000001">
    <property type="protein sequence ID" value="SFK16860.1"/>
    <property type="molecule type" value="Genomic_DNA"/>
</dbReference>
<dbReference type="Pfam" id="PF01263">
    <property type="entry name" value="Aldose_epim"/>
    <property type="match status" value="1"/>
</dbReference>
<gene>
    <name evidence="1" type="ORF">SAMN02745775_101151</name>
</gene>
<dbReference type="Proteomes" id="UP000199473">
    <property type="component" value="Unassembled WGS sequence"/>
</dbReference>
<evidence type="ECO:0000313" key="1">
    <source>
        <dbReference type="EMBL" id="SFK16860.1"/>
    </source>
</evidence>
<dbReference type="STRING" id="1123062.SAMN02745775_101151"/>
<dbReference type="GO" id="GO:0016853">
    <property type="term" value="F:isomerase activity"/>
    <property type="evidence" value="ECO:0007669"/>
    <property type="project" value="InterPro"/>
</dbReference>
<dbReference type="SUPFAM" id="SSF74650">
    <property type="entry name" value="Galactose mutarotase-like"/>
    <property type="match status" value="1"/>
</dbReference>
<name>A0A1I3XBE2_9PROT</name>
<sequence length="293" mass="32391">MTTGTDRVSLATPKLRAEVKADGAELTSLRDAEGRELLWQAGEAWPRHSPVLFPIVGRVKDDTFRLGDARFPMGQHGFARDSRFTLVEQDATGCRFLLTDSEATRAIYPFAFRFEVAYALHGATLGVTYAVTNAGEGTLPFSVGAHPAFRWPLPGGAGKLAHRIEFEQEEAGPFFRLNDRGLIDQTPHPLPTHGRILGLREDLFRPSAMILLNPASRRLRYAAAGAPGLEIAWQGFGQLGLWMKPGADFLCIEPWAGHADIDGYDVDVWSKPGMEMLNAGETRRFTWRVSITE</sequence>
<dbReference type="Gene3D" id="2.70.98.10">
    <property type="match status" value="1"/>
</dbReference>
<proteinExistence type="predicted"/>
<dbReference type="InterPro" id="IPR011013">
    <property type="entry name" value="Gal_mutarotase_sf_dom"/>
</dbReference>
<protein>
    <submittedName>
        <fullName evidence="1">Galactose mutarotase</fullName>
    </submittedName>
</protein>
<dbReference type="InterPro" id="IPR037481">
    <property type="entry name" value="LacX"/>
</dbReference>
<dbReference type="RefSeq" id="WP_092954029.1">
    <property type="nucleotide sequence ID" value="NZ_FOSQ01000001.1"/>
</dbReference>
<accession>A0A1I3XBE2</accession>
<dbReference type="InterPro" id="IPR014718">
    <property type="entry name" value="GH-type_carb-bd"/>
</dbReference>
<dbReference type="AlphaFoldDB" id="A0A1I3XBE2"/>
<dbReference type="GO" id="GO:0030246">
    <property type="term" value="F:carbohydrate binding"/>
    <property type="evidence" value="ECO:0007669"/>
    <property type="project" value="InterPro"/>
</dbReference>
<organism evidence="1 2">
    <name type="scientific">Falsiroseomonas stagni DSM 19981</name>
    <dbReference type="NCBI Taxonomy" id="1123062"/>
    <lineage>
        <taxon>Bacteria</taxon>
        <taxon>Pseudomonadati</taxon>
        <taxon>Pseudomonadota</taxon>
        <taxon>Alphaproteobacteria</taxon>
        <taxon>Acetobacterales</taxon>
        <taxon>Roseomonadaceae</taxon>
        <taxon>Falsiroseomonas</taxon>
    </lineage>
</organism>
<dbReference type="PANTHER" id="PTHR11122:SF13">
    <property type="entry name" value="GLUCOSE-6-PHOSPHATE 1-EPIMERASE"/>
    <property type="match status" value="1"/>
</dbReference>
<dbReference type="GO" id="GO:0005975">
    <property type="term" value="P:carbohydrate metabolic process"/>
    <property type="evidence" value="ECO:0007669"/>
    <property type="project" value="InterPro"/>
</dbReference>